<dbReference type="Proteomes" id="UP001257659">
    <property type="component" value="Unassembled WGS sequence"/>
</dbReference>
<gene>
    <name evidence="2" type="ORF">GGR31_000134</name>
</gene>
<evidence type="ECO:0000256" key="1">
    <source>
        <dbReference type="SAM" id="Phobius"/>
    </source>
</evidence>
<protein>
    <submittedName>
        <fullName evidence="2">Uncharacterized protein</fullName>
    </submittedName>
</protein>
<proteinExistence type="predicted"/>
<name>A0ABU1K4L3_9FLAO</name>
<reference evidence="2 3" key="1">
    <citation type="submission" date="2023-07" db="EMBL/GenBank/DDBJ databases">
        <title>Genomic Encyclopedia of Type Strains, Phase IV (KMG-IV): sequencing the most valuable type-strain genomes for metagenomic binning, comparative biology and taxonomic classification.</title>
        <authorList>
            <person name="Goeker M."/>
        </authorList>
    </citation>
    <scope>NUCLEOTIDE SEQUENCE [LARGE SCALE GENOMIC DNA]</scope>
    <source>
        <strain evidence="2 3">DSM 102814</strain>
    </source>
</reference>
<dbReference type="RefSeq" id="WP_309726276.1">
    <property type="nucleotide sequence ID" value="NZ_JAVDQA010000001.1"/>
</dbReference>
<keyword evidence="1" id="KW-0812">Transmembrane</keyword>
<keyword evidence="3" id="KW-1185">Reference proteome</keyword>
<feature type="transmembrane region" description="Helical" evidence="1">
    <location>
        <begin position="17"/>
        <end position="35"/>
    </location>
</feature>
<accession>A0ABU1K4L3</accession>
<evidence type="ECO:0000313" key="3">
    <source>
        <dbReference type="Proteomes" id="UP001257659"/>
    </source>
</evidence>
<keyword evidence="1" id="KW-0472">Membrane</keyword>
<sequence>MKKNTKGPITWFVHHPYYSGFIVFFFVFILSSIIAKKEFSLAKEEEEDGKIRTLQIVQQNIEQSLKSSYISTITLALTIGDDKKPKKFETVAQKIMESNEVIDGVRRSIST</sequence>
<dbReference type="EMBL" id="JAVDQA010000001">
    <property type="protein sequence ID" value="MDR6299518.1"/>
    <property type="molecule type" value="Genomic_DNA"/>
</dbReference>
<evidence type="ECO:0000313" key="2">
    <source>
        <dbReference type="EMBL" id="MDR6299518.1"/>
    </source>
</evidence>
<organism evidence="2 3">
    <name type="scientific">Mesonia maritima</name>
    <dbReference type="NCBI Taxonomy" id="1793873"/>
    <lineage>
        <taxon>Bacteria</taxon>
        <taxon>Pseudomonadati</taxon>
        <taxon>Bacteroidota</taxon>
        <taxon>Flavobacteriia</taxon>
        <taxon>Flavobacteriales</taxon>
        <taxon>Flavobacteriaceae</taxon>
        <taxon>Mesonia</taxon>
    </lineage>
</organism>
<keyword evidence="1" id="KW-1133">Transmembrane helix</keyword>
<comment type="caution">
    <text evidence="2">The sequence shown here is derived from an EMBL/GenBank/DDBJ whole genome shotgun (WGS) entry which is preliminary data.</text>
</comment>